<evidence type="ECO:0000259" key="5">
    <source>
        <dbReference type="PROSITE" id="PS50835"/>
    </source>
</evidence>
<dbReference type="Pfam" id="PF07679">
    <property type="entry name" value="I-set"/>
    <property type="match status" value="1"/>
</dbReference>
<keyword evidence="4" id="KW-0732">Signal</keyword>
<accession>F6XYC8</accession>
<evidence type="ECO:0000256" key="2">
    <source>
        <dbReference type="SAM" id="MobiDB-lite"/>
    </source>
</evidence>
<dbReference type="KEGG" id="xtr:100493043"/>
<feature type="compositionally biased region" description="Polar residues" evidence="2">
    <location>
        <begin position="299"/>
        <end position="312"/>
    </location>
</feature>
<evidence type="ECO:0000256" key="3">
    <source>
        <dbReference type="SAM" id="Phobius"/>
    </source>
</evidence>
<dbReference type="InterPro" id="IPR007110">
    <property type="entry name" value="Ig-like_dom"/>
</dbReference>
<evidence type="ECO:0000256" key="1">
    <source>
        <dbReference type="ARBA" id="ARBA00023319"/>
    </source>
</evidence>
<dbReference type="SUPFAM" id="SSF48726">
    <property type="entry name" value="Immunoglobulin"/>
    <property type="match status" value="1"/>
</dbReference>
<keyword evidence="7" id="KW-1185">Reference proteome</keyword>
<dbReference type="InterPro" id="IPR003599">
    <property type="entry name" value="Ig_sub"/>
</dbReference>
<dbReference type="Bgee" id="ENSXETG00000017712">
    <property type="expression patterns" value="Expressed in neurula embryo and 3 other cell types or tissues"/>
</dbReference>
<dbReference type="InterPro" id="IPR036179">
    <property type="entry name" value="Ig-like_dom_sf"/>
</dbReference>
<evidence type="ECO:0000313" key="7">
    <source>
        <dbReference type="Proteomes" id="UP000008143"/>
    </source>
</evidence>
<evidence type="ECO:0000313" key="9">
    <source>
        <dbReference type="Xenbase" id="XB-GENE-6258633"/>
    </source>
</evidence>
<feature type="domain" description="Ig-like" evidence="5">
    <location>
        <begin position="147"/>
        <end position="243"/>
    </location>
</feature>
<dbReference type="OMA" id="KGSYWCH"/>
<dbReference type="eggNOG" id="ENOG502RXAE">
    <property type="taxonomic scope" value="Eukaryota"/>
</dbReference>
<dbReference type="STRING" id="8364.ENSXETP00000038423"/>
<dbReference type="GeneTree" id="ENSGT00940000158944"/>
<dbReference type="Gene3D" id="2.60.40.10">
    <property type="entry name" value="Immunoglobulins"/>
    <property type="match status" value="2"/>
</dbReference>
<dbReference type="FunFam" id="2.60.40.10:FF:001012">
    <property type="entry name" value="Embigin"/>
    <property type="match status" value="1"/>
</dbReference>
<reference evidence="6" key="2">
    <citation type="submission" date="2011-06" db="UniProtKB">
        <authorList>
            <consortium name="Ensembl"/>
        </authorList>
    </citation>
    <scope>IDENTIFICATION</scope>
</reference>
<dbReference type="OrthoDB" id="9932757at2759"/>
<organism evidence="6">
    <name type="scientific">Xenopus tropicalis</name>
    <name type="common">Western clawed frog</name>
    <name type="synonym">Silurana tropicalis</name>
    <dbReference type="NCBI Taxonomy" id="8364"/>
    <lineage>
        <taxon>Eukaryota</taxon>
        <taxon>Metazoa</taxon>
        <taxon>Chordata</taxon>
        <taxon>Craniata</taxon>
        <taxon>Vertebrata</taxon>
        <taxon>Euteleostomi</taxon>
        <taxon>Amphibia</taxon>
        <taxon>Batrachia</taxon>
        <taxon>Anura</taxon>
        <taxon>Pipoidea</taxon>
        <taxon>Pipidae</taxon>
        <taxon>Xenopodinae</taxon>
        <taxon>Xenopus</taxon>
        <taxon>Silurana</taxon>
    </lineage>
</organism>
<dbReference type="GeneID" id="100493043"/>
<feature type="region of interest" description="Disordered" evidence="2">
    <location>
        <begin position="23"/>
        <end position="44"/>
    </location>
</feature>
<dbReference type="Xenbase" id="XB-GENE-6258633">
    <property type="gene designation" value="emb"/>
</dbReference>
<feature type="signal peptide" evidence="4">
    <location>
        <begin position="1"/>
        <end position="24"/>
    </location>
</feature>
<dbReference type="SMART" id="SM00409">
    <property type="entry name" value="IG"/>
    <property type="match status" value="2"/>
</dbReference>
<dbReference type="PANTHER" id="PTHR10075:SF4">
    <property type="entry name" value="EMBIGIN"/>
    <property type="match status" value="1"/>
</dbReference>
<reference evidence="8" key="3">
    <citation type="submission" date="2025-04" db="UniProtKB">
        <authorList>
            <consortium name="RefSeq"/>
        </authorList>
    </citation>
    <scope>IDENTIFICATION</scope>
    <source>
        <strain evidence="8">Nigerian</strain>
        <tissue evidence="8">Liver and blood</tissue>
    </source>
</reference>
<dbReference type="PROSITE" id="PS50835">
    <property type="entry name" value="IG_LIKE"/>
    <property type="match status" value="2"/>
</dbReference>
<reference evidence="6" key="1">
    <citation type="journal article" date="2010" name="Science">
        <title>The genome of the Western clawed frog Xenopus tropicalis.</title>
        <authorList>
            <person name="Hellsten U."/>
            <person name="Harland R.M."/>
            <person name="Gilchrist M.J."/>
            <person name="Hendrix D."/>
            <person name="Jurka J."/>
            <person name="Kapitonov V."/>
            <person name="Ovcharenko I."/>
            <person name="Putnam N.H."/>
            <person name="Shu S."/>
            <person name="Taher L."/>
            <person name="Blitz I.L."/>
            <person name="Blumberg B."/>
            <person name="Dichmann D.S."/>
            <person name="Dubchak I."/>
            <person name="Amaya E."/>
            <person name="Detter J.C."/>
            <person name="Fletcher R."/>
            <person name="Gerhard D.S."/>
            <person name="Goodstein D."/>
            <person name="Graves T."/>
            <person name="Grigoriev I.V."/>
            <person name="Grimwood J."/>
            <person name="Kawashima T."/>
            <person name="Lindquist E."/>
            <person name="Lucas S.M."/>
            <person name="Mead P.E."/>
            <person name="Mitros T."/>
            <person name="Ogino H."/>
            <person name="Ohta Y."/>
            <person name="Poliakov A.V."/>
            <person name="Pollet N."/>
            <person name="Robert J."/>
            <person name="Salamov A."/>
            <person name="Sater A.K."/>
            <person name="Schmutz J."/>
            <person name="Terry A."/>
            <person name="Vize P.D."/>
            <person name="Warren W.C."/>
            <person name="Wells D."/>
            <person name="Wills A."/>
            <person name="Wilson R.K."/>
            <person name="Zimmerman L.B."/>
            <person name="Zorn A.M."/>
            <person name="Grainger R."/>
            <person name="Grammer T."/>
            <person name="Khokha M.K."/>
            <person name="Richardson P.M."/>
            <person name="Rokhsar D.S."/>
        </authorList>
    </citation>
    <scope>NUCLEOTIDE SEQUENCE [LARGE SCALE GENOMIC DNA]</scope>
    <source>
        <strain evidence="6">Nigerian</strain>
    </source>
</reference>
<protein>
    <submittedName>
        <fullName evidence="6 8">Embigin</fullName>
    </submittedName>
</protein>
<sequence>MRLSISPITALLCGLLAVAAPGSTEKGPAQTITPSDPAENDRSAHSNVAIEETIDIPGWSSETKKTKILISNTTSVRLECKLSSDPGECDVIWQHDSEKLLNVNNTSDNKCHTVYEFVLSDPSKTGTYTCIFNRSSEVKAEFHITVPAVKGVDKPLVTYNGDSIVMKCDSSKYNPIEWIWYKVNESEKVQLNMSLDSTKYTVEHKRANETKLQVSALSEKDSGTYICKAIFKVGESEGQVKLSVLSYMVPLKVFFIIAAEVAVLVTVILVYEMKTKKKEPQPDAQNETEQAENLKSEESTNVESSTARQRKV</sequence>
<proteinExistence type="predicted"/>
<name>F6XYC8_XENTR</name>
<evidence type="ECO:0000313" key="6">
    <source>
        <dbReference type="Ensembl" id="ENSXETP00000038423"/>
    </source>
</evidence>
<dbReference type="AGR" id="Xenbase:XB-GENE-6258633"/>
<keyword evidence="3" id="KW-0472">Membrane</keyword>
<feature type="transmembrane region" description="Helical" evidence="3">
    <location>
        <begin position="253"/>
        <end position="271"/>
    </location>
</feature>
<evidence type="ECO:0000256" key="4">
    <source>
        <dbReference type="SAM" id="SignalP"/>
    </source>
</evidence>
<feature type="chain" id="PRO_5044731296" evidence="4">
    <location>
        <begin position="25"/>
        <end position="312"/>
    </location>
</feature>
<dbReference type="Ensembl" id="ENSXETT00000038423">
    <property type="protein sequence ID" value="ENSXETP00000038423"/>
    <property type="gene ID" value="ENSXETG00000017712"/>
</dbReference>
<dbReference type="ExpressionAtlas" id="F6XYC8">
    <property type="expression patterns" value="differential"/>
</dbReference>
<feature type="region of interest" description="Disordered" evidence="2">
    <location>
        <begin position="276"/>
        <end position="312"/>
    </location>
</feature>
<keyword evidence="3" id="KW-0812">Transmembrane</keyword>
<dbReference type="CTD" id="133418"/>
<dbReference type="InterPro" id="IPR013098">
    <property type="entry name" value="Ig_I-set"/>
</dbReference>
<keyword evidence="3" id="KW-1133">Transmembrane helix</keyword>
<feature type="domain" description="Ig-like" evidence="5">
    <location>
        <begin position="57"/>
        <end position="145"/>
    </location>
</feature>
<gene>
    <name evidence="6 8 9" type="primary">emb</name>
</gene>
<keyword evidence="1" id="KW-0393">Immunoglobulin domain</keyword>
<dbReference type="HOGENOM" id="CLU_065379_0_0_1"/>
<dbReference type="InterPro" id="IPR013783">
    <property type="entry name" value="Ig-like_fold"/>
</dbReference>
<dbReference type="RefSeq" id="XP_002933091.2">
    <property type="nucleotide sequence ID" value="XM_002933045.5"/>
</dbReference>
<evidence type="ECO:0000313" key="8">
    <source>
        <dbReference type="RefSeq" id="XP_002933091.2"/>
    </source>
</evidence>
<dbReference type="AlphaFoldDB" id="F6XYC8"/>
<dbReference type="PANTHER" id="PTHR10075">
    <property type="entry name" value="BASIGIN RELATED"/>
    <property type="match status" value="1"/>
</dbReference>
<dbReference type="Proteomes" id="UP000008143">
    <property type="component" value="Chromosome 1"/>
</dbReference>